<dbReference type="PANTHER" id="PTHR43133:SF8">
    <property type="entry name" value="RNA POLYMERASE SIGMA FACTOR HI_1459-RELATED"/>
    <property type="match status" value="1"/>
</dbReference>
<dbReference type="GO" id="GO:0016987">
    <property type="term" value="F:sigma factor activity"/>
    <property type="evidence" value="ECO:0007669"/>
    <property type="project" value="UniProtKB-KW"/>
</dbReference>
<dbReference type="InterPro" id="IPR007627">
    <property type="entry name" value="RNA_pol_sigma70_r2"/>
</dbReference>
<dbReference type="GO" id="GO:0003677">
    <property type="term" value="F:DNA binding"/>
    <property type="evidence" value="ECO:0007669"/>
    <property type="project" value="UniProtKB-KW"/>
</dbReference>
<evidence type="ECO:0000256" key="1">
    <source>
        <dbReference type="ARBA" id="ARBA00010641"/>
    </source>
</evidence>
<sequence>MIKPGSFQEKILIGRLRMKDKDAFGELYDIYIDKIYRFVYFKVSSSAEAEDLTSQIFLKVWQLILDNKIKTGQSFQAFLYTLARNTVIDFYRHSRKEKGDISLEEAADISAAGEIEKEIDIKIEMERLSLKLKKLKSEYREALVLHYINELSIKEIAEILNKKRGAVRVLLHRAVNSLKEILK</sequence>
<dbReference type="NCBIfam" id="TIGR02937">
    <property type="entry name" value="sigma70-ECF"/>
    <property type="match status" value="1"/>
</dbReference>
<dbReference type="Pfam" id="PF04542">
    <property type="entry name" value="Sigma70_r2"/>
    <property type="match status" value="1"/>
</dbReference>
<keyword evidence="3" id="KW-0731">Sigma factor</keyword>
<gene>
    <name evidence="9" type="ORF">COT99_03430</name>
</gene>
<name>A0A2H0V1J8_9BACT</name>
<comment type="similarity">
    <text evidence="1">Belongs to the sigma-70 factor family. ECF subfamily.</text>
</comment>
<dbReference type="CDD" id="cd06171">
    <property type="entry name" value="Sigma70_r4"/>
    <property type="match status" value="1"/>
</dbReference>
<feature type="domain" description="RNA polymerase sigma factor 70 region 4 type 2" evidence="8">
    <location>
        <begin position="127"/>
        <end position="176"/>
    </location>
</feature>
<dbReference type="InterPro" id="IPR013249">
    <property type="entry name" value="RNA_pol_sigma70_r4_t2"/>
</dbReference>
<evidence type="ECO:0000256" key="5">
    <source>
        <dbReference type="ARBA" id="ARBA00023163"/>
    </source>
</evidence>
<dbReference type="Pfam" id="PF08281">
    <property type="entry name" value="Sigma70_r4_2"/>
    <property type="match status" value="1"/>
</dbReference>
<evidence type="ECO:0000256" key="6">
    <source>
        <dbReference type="SAM" id="Coils"/>
    </source>
</evidence>
<evidence type="ECO:0000259" key="7">
    <source>
        <dbReference type="Pfam" id="PF04542"/>
    </source>
</evidence>
<reference evidence="10" key="1">
    <citation type="submission" date="2017-09" db="EMBL/GenBank/DDBJ databases">
        <title>Depth-based differentiation of microbial function through sediment-hosted aquifers and enrichment of novel symbionts in the deep terrestrial subsurface.</title>
        <authorList>
            <person name="Probst A.J."/>
            <person name="Ladd B."/>
            <person name="Jarett J.K."/>
            <person name="Geller-Mcgrath D.E."/>
            <person name="Sieber C.M.K."/>
            <person name="Emerson J.B."/>
            <person name="Anantharaman K."/>
            <person name="Thomas B.C."/>
            <person name="Malmstrom R."/>
            <person name="Stieglmeier M."/>
            <person name="Klingl A."/>
            <person name="Woyke T."/>
            <person name="Ryan C.M."/>
            <person name="Banfield J.F."/>
        </authorList>
    </citation>
    <scope>NUCLEOTIDE SEQUENCE [LARGE SCALE GENOMIC DNA]</scope>
</reference>
<dbReference type="InterPro" id="IPR036388">
    <property type="entry name" value="WH-like_DNA-bd_sf"/>
</dbReference>
<dbReference type="InterPro" id="IPR014284">
    <property type="entry name" value="RNA_pol_sigma-70_dom"/>
</dbReference>
<feature type="coiled-coil region" evidence="6">
    <location>
        <begin position="118"/>
        <end position="145"/>
    </location>
</feature>
<evidence type="ECO:0000259" key="8">
    <source>
        <dbReference type="Pfam" id="PF08281"/>
    </source>
</evidence>
<dbReference type="InterPro" id="IPR013324">
    <property type="entry name" value="RNA_pol_sigma_r3/r4-like"/>
</dbReference>
<evidence type="ECO:0000313" key="9">
    <source>
        <dbReference type="EMBL" id="PIR92966.1"/>
    </source>
</evidence>
<evidence type="ECO:0000256" key="2">
    <source>
        <dbReference type="ARBA" id="ARBA00023015"/>
    </source>
</evidence>
<dbReference type="AlphaFoldDB" id="A0A2H0V1J8"/>
<dbReference type="Gene3D" id="1.10.1740.10">
    <property type="match status" value="1"/>
</dbReference>
<dbReference type="PANTHER" id="PTHR43133">
    <property type="entry name" value="RNA POLYMERASE ECF-TYPE SIGMA FACTO"/>
    <property type="match status" value="1"/>
</dbReference>
<dbReference type="Gene3D" id="1.10.10.10">
    <property type="entry name" value="Winged helix-like DNA-binding domain superfamily/Winged helix DNA-binding domain"/>
    <property type="match status" value="1"/>
</dbReference>
<organism evidence="9 10">
    <name type="scientific">Candidatus Falkowbacteria bacterium CG10_big_fil_rev_8_21_14_0_10_43_10</name>
    <dbReference type="NCBI Taxonomy" id="1974567"/>
    <lineage>
        <taxon>Bacteria</taxon>
        <taxon>Candidatus Falkowiibacteriota</taxon>
    </lineage>
</organism>
<feature type="domain" description="RNA polymerase sigma-70 region 2" evidence="7">
    <location>
        <begin position="27"/>
        <end position="96"/>
    </location>
</feature>
<accession>A0A2H0V1J8</accession>
<protein>
    <submittedName>
        <fullName evidence="9">RNA polymerase subunit sigma-24</fullName>
    </submittedName>
</protein>
<keyword evidence="4" id="KW-0238">DNA-binding</keyword>
<dbReference type="GO" id="GO:0006352">
    <property type="term" value="P:DNA-templated transcription initiation"/>
    <property type="evidence" value="ECO:0007669"/>
    <property type="project" value="InterPro"/>
</dbReference>
<evidence type="ECO:0000256" key="3">
    <source>
        <dbReference type="ARBA" id="ARBA00023082"/>
    </source>
</evidence>
<dbReference type="SUPFAM" id="SSF88659">
    <property type="entry name" value="Sigma3 and sigma4 domains of RNA polymerase sigma factors"/>
    <property type="match status" value="1"/>
</dbReference>
<dbReference type="Proteomes" id="UP000228626">
    <property type="component" value="Unassembled WGS sequence"/>
</dbReference>
<dbReference type="EMBL" id="PFAR01000040">
    <property type="protein sequence ID" value="PIR92966.1"/>
    <property type="molecule type" value="Genomic_DNA"/>
</dbReference>
<evidence type="ECO:0000256" key="4">
    <source>
        <dbReference type="ARBA" id="ARBA00023125"/>
    </source>
</evidence>
<proteinExistence type="inferred from homology"/>
<dbReference type="SUPFAM" id="SSF88946">
    <property type="entry name" value="Sigma2 domain of RNA polymerase sigma factors"/>
    <property type="match status" value="1"/>
</dbReference>
<comment type="caution">
    <text evidence="9">The sequence shown here is derived from an EMBL/GenBank/DDBJ whole genome shotgun (WGS) entry which is preliminary data.</text>
</comment>
<evidence type="ECO:0000313" key="10">
    <source>
        <dbReference type="Proteomes" id="UP000228626"/>
    </source>
</evidence>
<dbReference type="InterPro" id="IPR039425">
    <property type="entry name" value="RNA_pol_sigma-70-like"/>
</dbReference>
<dbReference type="InterPro" id="IPR013325">
    <property type="entry name" value="RNA_pol_sigma_r2"/>
</dbReference>
<keyword evidence="6" id="KW-0175">Coiled coil</keyword>
<keyword evidence="2" id="KW-0805">Transcription regulation</keyword>
<keyword evidence="5" id="KW-0804">Transcription</keyword>